<dbReference type="Pfam" id="PF03478">
    <property type="entry name" value="Beta-prop_KIB1-4"/>
    <property type="match status" value="1"/>
</dbReference>
<sequence>MDVTAAAGAAEEADDVSPLDPSHAPLLLFDHTARGQQASDAKSFFYSIPKKQVVITRVDGIMDHRYWTTPQGWLVMAACGSPDMFLCDPFTGTRISLPPNRDGFLTGNGHWRCLLSREPVAAAHPNCTDVDVLALSPEGTVFWHCRLGRDKRWLRYEYNERPLAPLSTLNGRFIMHFVNKVVMVELSTEPVAFSEIPVSIEPASLLPLPYTCFVSQMVESRGDLFCVRFFLSDLQRRTIAAIGVSKLDFSARVWVREELLDGRVFIVLPGQYGVSLDPREGLEGDCIYYCRPRDKAVYVYDMSRGTTTLRNPGSCLLDNHSPIVLMPTCC</sequence>
<proteinExistence type="predicted"/>
<dbReference type="PANTHER" id="PTHR33127:SF5">
    <property type="entry name" value="TRANSMEMBRANE PROTEIN"/>
    <property type="match status" value="1"/>
</dbReference>
<feature type="domain" description="KIB1-4 beta-propeller" evidence="1">
    <location>
        <begin position="45"/>
        <end position="301"/>
    </location>
</feature>
<accession>A0A834ZYR7</accession>
<dbReference type="OrthoDB" id="692759at2759"/>
<dbReference type="PANTHER" id="PTHR33127">
    <property type="entry name" value="TRANSMEMBRANE PROTEIN"/>
    <property type="match status" value="1"/>
</dbReference>
<organism evidence="2 3">
    <name type="scientific">Digitaria exilis</name>
    <dbReference type="NCBI Taxonomy" id="1010633"/>
    <lineage>
        <taxon>Eukaryota</taxon>
        <taxon>Viridiplantae</taxon>
        <taxon>Streptophyta</taxon>
        <taxon>Embryophyta</taxon>
        <taxon>Tracheophyta</taxon>
        <taxon>Spermatophyta</taxon>
        <taxon>Magnoliopsida</taxon>
        <taxon>Liliopsida</taxon>
        <taxon>Poales</taxon>
        <taxon>Poaceae</taxon>
        <taxon>PACMAD clade</taxon>
        <taxon>Panicoideae</taxon>
        <taxon>Panicodae</taxon>
        <taxon>Paniceae</taxon>
        <taxon>Anthephorinae</taxon>
        <taxon>Digitaria</taxon>
    </lineage>
</organism>
<dbReference type="EMBL" id="JACEFO010002821">
    <property type="protein sequence ID" value="KAF8648029.1"/>
    <property type="molecule type" value="Genomic_DNA"/>
</dbReference>
<evidence type="ECO:0000313" key="3">
    <source>
        <dbReference type="Proteomes" id="UP000636709"/>
    </source>
</evidence>
<gene>
    <name evidence="2" type="ORF">HU200_065065</name>
</gene>
<comment type="caution">
    <text evidence="2">The sequence shown here is derived from an EMBL/GenBank/DDBJ whole genome shotgun (WGS) entry which is preliminary data.</text>
</comment>
<reference evidence="2" key="1">
    <citation type="submission" date="2020-07" db="EMBL/GenBank/DDBJ databases">
        <title>Genome sequence and genetic diversity analysis of an under-domesticated orphan crop, white fonio (Digitaria exilis).</title>
        <authorList>
            <person name="Bennetzen J.L."/>
            <person name="Chen S."/>
            <person name="Ma X."/>
            <person name="Wang X."/>
            <person name="Yssel A.E.J."/>
            <person name="Chaluvadi S.R."/>
            <person name="Johnson M."/>
            <person name="Gangashetty P."/>
            <person name="Hamidou F."/>
            <person name="Sanogo M.D."/>
            <person name="Zwaenepoel A."/>
            <person name="Wallace J."/>
            <person name="Van De Peer Y."/>
            <person name="Van Deynze A."/>
        </authorList>
    </citation>
    <scope>NUCLEOTIDE SEQUENCE</scope>
    <source>
        <tissue evidence="2">Leaves</tissue>
    </source>
</reference>
<dbReference type="AlphaFoldDB" id="A0A834ZYR7"/>
<keyword evidence="3" id="KW-1185">Reference proteome</keyword>
<evidence type="ECO:0000313" key="2">
    <source>
        <dbReference type="EMBL" id="KAF8648029.1"/>
    </source>
</evidence>
<protein>
    <recommendedName>
        <fullName evidence="1">KIB1-4 beta-propeller domain-containing protein</fullName>
    </recommendedName>
</protein>
<evidence type="ECO:0000259" key="1">
    <source>
        <dbReference type="Pfam" id="PF03478"/>
    </source>
</evidence>
<dbReference type="Proteomes" id="UP000636709">
    <property type="component" value="Unassembled WGS sequence"/>
</dbReference>
<name>A0A834ZYR7_9POAL</name>
<dbReference type="InterPro" id="IPR005174">
    <property type="entry name" value="KIB1-4_b-propeller"/>
</dbReference>